<dbReference type="OrthoDB" id="9974981at2759"/>
<dbReference type="InParanoid" id="A0A0H2RIZ2"/>
<keyword evidence="2" id="KW-0560">Oxidoreductase</keyword>
<evidence type="ECO:0000313" key="5">
    <source>
        <dbReference type="Proteomes" id="UP000053477"/>
    </source>
</evidence>
<evidence type="ECO:0000256" key="1">
    <source>
        <dbReference type="ARBA" id="ARBA00022857"/>
    </source>
</evidence>
<dbReference type="InterPro" id="IPR008030">
    <property type="entry name" value="NmrA-like"/>
</dbReference>
<feature type="domain" description="NmrA-like" evidence="3">
    <location>
        <begin position="13"/>
        <end position="315"/>
    </location>
</feature>
<dbReference type="EMBL" id="KQ085989">
    <property type="protein sequence ID" value="KLO11935.1"/>
    <property type="molecule type" value="Genomic_DNA"/>
</dbReference>
<keyword evidence="5" id="KW-1185">Reference proteome</keyword>
<reference evidence="4 5" key="1">
    <citation type="submission" date="2015-04" db="EMBL/GenBank/DDBJ databases">
        <title>Complete genome sequence of Schizopora paradoxa KUC8140, a cosmopolitan wood degrader in East Asia.</title>
        <authorList>
            <consortium name="DOE Joint Genome Institute"/>
            <person name="Min B."/>
            <person name="Park H."/>
            <person name="Jang Y."/>
            <person name="Kim J.-J."/>
            <person name="Kim K.H."/>
            <person name="Pangilinan J."/>
            <person name="Lipzen A."/>
            <person name="Riley R."/>
            <person name="Grigoriev I.V."/>
            <person name="Spatafora J.W."/>
            <person name="Choi I.-G."/>
        </authorList>
    </citation>
    <scope>NUCLEOTIDE SEQUENCE [LARGE SCALE GENOMIC DNA]</scope>
    <source>
        <strain evidence="4 5">KUC8140</strain>
    </source>
</reference>
<evidence type="ECO:0000259" key="3">
    <source>
        <dbReference type="Pfam" id="PF05368"/>
    </source>
</evidence>
<keyword evidence="1" id="KW-0521">NADP</keyword>
<accession>A0A0H2RIZ2</accession>
<name>A0A0H2RIZ2_9AGAM</name>
<dbReference type="PANTHER" id="PTHR47706:SF9">
    <property type="entry name" value="NMRA-LIKE DOMAIN-CONTAINING PROTEIN-RELATED"/>
    <property type="match status" value="1"/>
</dbReference>
<dbReference type="Pfam" id="PF05368">
    <property type="entry name" value="NmrA"/>
    <property type="match status" value="1"/>
</dbReference>
<dbReference type="InterPro" id="IPR036291">
    <property type="entry name" value="NAD(P)-bd_dom_sf"/>
</dbReference>
<dbReference type="InterPro" id="IPR051609">
    <property type="entry name" value="NmrA/Isoflavone_reductase-like"/>
</dbReference>
<proteinExistence type="predicted"/>
<evidence type="ECO:0000313" key="4">
    <source>
        <dbReference type="EMBL" id="KLO11935.1"/>
    </source>
</evidence>
<dbReference type="PANTHER" id="PTHR47706">
    <property type="entry name" value="NMRA-LIKE FAMILY PROTEIN"/>
    <property type="match status" value="1"/>
</dbReference>
<organism evidence="4 5">
    <name type="scientific">Schizopora paradoxa</name>
    <dbReference type="NCBI Taxonomy" id="27342"/>
    <lineage>
        <taxon>Eukaryota</taxon>
        <taxon>Fungi</taxon>
        <taxon>Dikarya</taxon>
        <taxon>Basidiomycota</taxon>
        <taxon>Agaricomycotina</taxon>
        <taxon>Agaricomycetes</taxon>
        <taxon>Hymenochaetales</taxon>
        <taxon>Schizoporaceae</taxon>
        <taxon>Schizopora</taxon>
    </lineage>
</organism>
<gene>
    <name evidence="4" type="ORF">SCHPADRAFT_905606</name>
</gene>
<sequence>MTDSDSTTASASKPTVFVLGGTGTTGTSVVNGLLDSGKYNVIVGVRPASLSKPAVSKLKERGVEIRAVELTADGAEAIDAALKGVDIVVSTIFLGAIDKQVYLADAAKRVGVRRFVPCDWASCCVRGVRKLFDEKAAIQDHVKTIGLPYTFIDVGIWATGTLPSDQEVPEENPIPGRSHKIIGTGDVKNAITHIPEIGKFAAEIIDDERTLNKYVFCWGDEKTQNEVWEIARRVKPEVSGGEALKAIPIYESGDVLQEALSSVEDGSFMQVAVEYLVSLFIRGDNTVENAKKLEYGGALDARELYPDLKISTVEEVARIMYQK</sequence>
<protein>
    <submittedName>
        <fullName evidence="4">NAD(P)-binding protein</fullName>
    </submittedName>
</protein>
<dbReference type="GO" id="GO:0016491">
    <property type="term" value="F:oxidoreductase activity"/>
    <property type="evidence" value="ECO:0007669"/>
    <property type="project" value="UniProtKB-KW"/>
</dbReference>
<dbReference type="Gene3D" id="3.90.25.10">
    <property type="entry name" value="UDP-galactose 4-epimerase, domain 1"/>
    <property type="match status" value="1"/>
</dbReference>
<evidence type="ECO:0000256" key="2">
    <source>
        <dbReference type="ARBA" id="ARBA00023002"/>
    </source>
</evidence>
<dbReference type="SUPFAM" id="SSF51735">
    <property type="entry name" value="NAD(P)-binding Rossmann-fold domains"/>
    <property type="match status" value="1"/>
</dbReference>
<dbReference type="AlphaFoldDB" id="A0A0H2RIZ2"/>
<dbReference type="Proteomes" id="UP000053477">
    <property type="component" value="Unassembled WGS sequence"/>
</dbReference>
<dbReference type="Gene3D" id="3.40.50.720">
    <property type="entry name" value="NAD(P)-binding Rossmann-like Domain"/>
    <property type="match status" value="1"/>
</dbReference>
<dbReference type="STRING" id="27342.A0A0H2RIZ2"/>